<organism evidence="2 3">
    <name type="scientific">Lacticaseibacillus yichunensis</name>
    <dbReference type="NCBI Taxonomy" id="2486015"/>
    <lineage>
        <taxon>Bacteria</taxon>
        <taxon>Bacillati</taxon>
        <taxon>Bacillota</taxon>
        <taxon>Bacilli</taxon>
        <taxon>Lactobacillales</taxon>
        <taxon>Lactobacillaceae</taxon>
        <taxon>Lacticaseibacillus</taxon>
    </lineage>
</organism>
<proteinExistence type="predicted"/>
<keyword evidence="3" id="KW-1185">Reference proteome</keyword>
<keyword evidence="1" id="KW-0812">Transmembrane</keyword>
<dbReference type="InterPro" id="IPR024529">
    <property type="entry name" value="ECF_trnsprt_substrate-spec"/>
</dbReference>
<evidence type="ECO:0000256" key="1">
    <source>
        <dbReference type="SAM" id="Phobius"/>
    </source>
</evidence>
<dbReference type="Proteomes" id="UP001597192">
    <property type="component" value="Unassembled WGS sequence"/>
</dbReference>
<dbReference type="Pfam" id="PF12822">
    <property type="entry name" value="ECF_trnsprt"/>
    <property type="match status" value="1"/>
</dbReference>
<feature type="transmembrane region" description="Helical" evidence="1">
    <location>
        <begin position="127"/>
        <end position="150"/>
    </location>
</feature>
<evidence type="ECO:0000313" key="2">
    <source>
        <dbReference type="EMBL" id="MFD1432642.1"/>
    </source>
</evidence>
<feature type="transmembrane region" description="Helical" evidence="1">
    <location>
        <begin position="6"/>
        <end position="27"/>
    </location>
</feature>
<comment type="caution">
    <text evidence="2">The sequence shown here is derived from an EMBL/GenBank/DDBJ whole genome shotgun (WGS) entry which is preliminary data.</text>
</comment>
<dbReference type="RefSeq" id="WP_125698436.1">
    <property type="nucleotide sequence ID" value="NZ_JBHTOG010000042.1"/>
</dbReference>
<name>A0ABW4CPD1_9LACO</name>
<keyword evidence="1" id="KW-1133">Transmembrane helix</keyword>
<feature type="transmembrane region" description="Helical" evidence="1">
    <location>
        <begin position="47"/>
        <end position="74"/>
    </location>
</feature>
<dbReference type="Gene3D" id="1.10.1760.20">
    <property type="match status" value="1"/>
</dbReference>
<feature type="transmembrane region" description="Helical" evidence="1">
    <location>
        <begin position="166"/>
        <end position="192"/>
    </location>
</feature>
<reference evidence="3" key="1">
    <citation type="journal article" date="2019" name="Int. J. Syst. Evol. Microbiol.">
        <title>The Global Catalogue of Microorganisms (GCM) 10K type strain sequencing project: providing services to taxonomists for standard genome sequencing and annotation.</title>
        <authorList>
            <consortium name="The Broad Institute Genomics Platform"/>
            <consortium name="The Broad Institute Genome Sequencing Center for Infectious Disease"/>
            <person name="Wu L."/>
            <person name="Ma J."/>
        </authorList>
    </citation>
    <scope>NUCLEOTIDE SEQUENCE [LARGE SCALE GENOMIC DNA]</scope>
    <source>
        <strain evidence="3">CCM 8947</strain>
    </source>
</reference>
<protein>
    <submittedName>
        <fullName evidence="2">ECF transporter S component</fullName>
    </submittedName>
</protein>
<keyword evidence="1" id="KW-0472">Membrane</keyword>
<dbReference type="EMBL" id="JBHTOG010000042">
    <property type="protein sequence ID" value="MFD1432642.1"/>
    <property type="molecule type" value="Genomic_DNA"/>
</dbReference>
<evidence type="ECO:0000313" key="3">
    <source>
        <dbReference type="Proteomes" id="UP001597192"/>
    </source>
</evidence>
<feature type="transmembrane region" description="Helical" evidence="1">
    <location>
        <begin position="94"/>
        <end position="115"/>
    </location>
</feature>
<accession>A0ABW4CPD1</accession>
<sequence length="201" mass="21036">MTHKSSSAYTISIVGVLGALLIMQAYIPMVGYIRIIPGLPAISTMHLTVIMAGVILGVRGGAGLGLMWGMISLIKAYTDATDPLTLLLFQNPVIAIIPRVMVGIVAGAIFNHIAPSVLHGVGATVKMIAAGVAGALTNTALVILFTWLFFAHNATQVLAGANASNLWWLLMVAFATNAALETLMAGVVTPVIGQGLMRFKR</sequence>
<gene>
    <name evidence="2" type="ORF">ACFQ47_08115</name>
</gene>